<dbReference type="SUPFAM" id="SSF53098">
    <property type="entry name" value="Ribonuclease H-like"/>
    <property type="match status" value="1"/>
</dbReference>
<dbReference type="Gene3D" id="3.30.420.10">
    <property type="entry name" value="Ribonuclease H-like superfamily/Ribonuclease H"/>
    <property type="match status" value="1"/>
</dbReference>
<accession>A0A4C1TWN2</accession>
<dbReference type="EMBL" id="BGZK01000097">
    <property type="protein sequence ID" value="GBP18461.1"/>
    <property type="molecule type" value="Genomic_DNA"/>
</dbReference>
<comment type="caution">
    <text evidence="2">The sequence shown here is derived from an EMBL/GenBank/DDBJ whole genome shotgun (WGS) entry which is preliminary data.</text>
</comment>
<dbReference type="AlphaFoldDB" id="A0A4C1TWN2"/>
<feature type="domain" description="Integrase catalytic" evidence="1">
    <location>
        <begin position="38"/>
        <end position="141"/>
    </location>
</feature>
<evidence type="ECO:0000259" key="1">
    <source>
        <dbReference type="PROSITE" id="PS50994"/>
    </source>
</evidence>
<dbReference type="STRING" id="151549.A0A4C1TWN2"/>
<dbReference type="InterPro" id="IPR050951">
    <property type="entry name" value="Retrovirus_Pol_polyprotein"/>
</dbReference>
<sequence length="141" mass="16249">MESIARNRVHWPGLDVEIEVLYRVCEPCRQKPDAPPHAPLTPWPLPAREWQRLHAKFAQCRSKRYLVVVDARTKCIEVSTTAATNARSVISGFLKWFARFGLPLQLVTDNGPTFVSYRWSTPLHHTTRFHQCVSITYPIPI</sequence>
<gene>
    <name evidence="2" type="ORF">EVAR_93866_1</name>
</gene>
<dbReference type="InterPro" id="IPR012337">
    <property type="entry name" value="RNaseH-like_sf"/>
</dbReference>
<evidence type="ECO:0000313" key="2">
    <source>
        <dbReference type="EMBL" id="GBP18461.1"/>
    </source>
</evidence>
<evidence type="ECO:0000313" key="3">
    <source>
        <dbReference type="Proteomes" id="UP000299102"/>
    </source>
</evidence>
<proteinExistence type="predicted"/>
<organism evidence="2 3">
    <name type="scientific">Eumeta variegata</name>
    <name type="common">Bagworm moth</name>
    <name type="synonym">Eumeta japonica</name>
    <dbReference type="NCBI Taxonomy" id="151549"/>
    <lineage>
        <taxon>Eukaryota</taxon>
        <taxon>Metazoa</taxon>
        <taxon>Ecdysozoa</taxon>
        <taxon>Arthropoda</taxon>
        <taxon>Hexapoda</taxon>
        <taxon>Insecta</taxon>
        <taxon>Pterygota</taxon>
        <taxon>Neoptera</taxon>
        <taxon>Endopterygota</taxon>
        <taxon>Lepidoptera</taxon>
        <taxon>Glossata</taxon>
        <taxon>Ditrysia</taxon>
        <taxon>Tineoidea</taxon>
        <taxon>Psychidae</taxon>
        <taxon>Oiketicinae</taxon>
        <taxon>Eumeta</taxon>
    </lineage>
</organism>
<dbReference type="PROSITE" id="PS50994">
    <property type="entry name" value="INTEGRASE"/>
    <property type="match status" value="1"/>
</dbReference>
<keyword evidence="3" id="KW-1185">Reference proteome</keyword>
<dbReference type="Proteomes" id="UP000299102">
    <property type="component" value="Unassembled WGS sequence"/>
</dbReference>
<protein>
    <submittedName>
        <fullName evidence="2">Uncharacterized protein K02A2.6</fullName>
    </submittedName>
</protein>
<dbReference type="GO" id="GO:0003676">
    <property type="term" value="F:nucleic acid binding"/>
    <property type="evidence" value="ECO:0007669"/>
    <property type="project" value="InterPro"/>
</dbReference>
<dbReference type="InterPro" id="IPR001584">
    <property type="entry name" value="Integrase_cat-core"/>
</dbReference>
<dbReference type="OrthoDB" id="10058156at2759"/>
<name>A0A4C1TWN2_EUMVA</name>
<dbReference type="GO" id="GO:0015074">
    <property type="term" value="P:DNA integration"/>
    <property type="evidence" value="ECO:0007669"/>
    <property type="project" value="InterPro"/>
</dbReference>
<dbReference type="InterPro" id="IPR036397">
    <property type="entry name" value="RNaseH_sf"/>
</dbReference>
<dbReference type="PANTHER" id="PTHR37984">
    <property type="entry name" value="PROTEIN CBG26694"/>
    <property type="match status" value="1"/>
</dbReference>
<reference evidence="2 3" key="1">
    <citation type="journal article" date="2019" name="Commun. Biol.">
        <title>The bagworm genome reveals a unique fibroin gene that provides high tensile strength.</title>
        <authorList>
            <person name="Kono N."/>
            <person name="Nakamura H."/>
            <person name="Ohtoshi R."/>
            <person name="Tomita M."/>
            <person name="Numata K."/>
            <person name="Arakawa K."/>
        </authorList>
    </citation>
    <scope>NUCLEOTIDE SEQUENCE [LARGE SCALE GENOMIC DNA]</scope>
</reference>
<dbReference type="PANTHER" id="PTHR37984:SF5">
    <property type="entry name" value="PROTEIN NYNRIN-LIKE"/>
    <property type="match status" value="1"/>
</dbReference>